<reference evidence="4" key="3">
    <citation type="submission" date="2015-06" db="UniProtKB">
        <authorList>
            <consortium name="EnsemblMetazoa"/>
        </authorList>
    </citation>
    <scope>IDENTIFICATION</scope>
</reference>
<keyword evidence="1" id="KW-0812">Transmembrane</keyword>
<dbReference type="AlphaFoldDB" id="R7V6H7"/>
<dbReference type="EMBL" id="KB294486">
    <property type="protein sequence ID" value="ELU14468.1"/>
    <property type="molecule type" value="Genomic_DNA"/>
</dbReference>
<gene>
    <name evidence="3" type="ORF">CAPTEDRAFT_210923</name>
</gene>
<sequence>MKSFVWIKLSQKVSQALLISAMLSDISFAQNHHWTTASALCTNRSSQLPDLSSVRNGSLLSKLEVGQSTWINAWIGRGPWKWHSLDQKLHPNQGCFTLENPFSTLPHFTLKSPGWNQIECITFCQERQFAFTAMSMQKNELHCYCGNDVPLKRTTQDGYCKEICKNGQHICGFAGYARVVTGEGRPLPPTKAATADFRWTSDYGNNTNKWCAALQYVRTIGDYYSPMLARSDCRVDKKAVCVKNSEVSHIVSSHLMSWFEAQKFCHDLIKSTERLSSDMAYALLQANATTPGEEYWTQLSSLYLNSFNSSGMVIGAVVGGIMVVIIAAVLVAFLLRNGTFSSQKASGFRCGYCINVPLEEKHTECTDPGQGNEKVCIRPLIQVPSTPLNPSIPADVRLAITLK</sequence>
<evidence type="ECO:0000313" key="5">
    <source>
        <dbReference type="Proteomes" id="UP000014760"/>
    </source>
</evidence>
<proteinExistence type="predicted"/>
<dbReference type="CDD" id="cd12087">
    <property type="entry name" value="TM_EGFR-like"/>
    <property type="match status" value="1"/>
</dbReference>
<dbReference type="EnsemblMetazoa" id="CapteT210923">
    <property type="protein sequence ID" value="CapteP210923"/>
    <property type="gene ID" value="CapteG210923"/>
</dbReference>
<dbReference type="EMBL" id="AMQN01004850">
    <property type="status" value="NOT_ANNOTATED_CDS"/>
    <property type="molecule type" value="Genomic_DNA"/>
</dbReference>
<evidence type="ECO:0000313" key="4">
    <source>
        <dbReference type="EnsemblMetazoa" id="CapteP210923"/>
    </source>
</evidence>
<feature type="domain" description="WSC" evidence="2">
    <location>
        <begin position="93"/>
        <end position="172"/>
    </location>
</feature>
<reference evidence="5" key="1">
    <citation type="submission" date="2012-12" db="EMBL/GenBank/DDBJ databases">
        <authorList>
            <person name="Hellsten U."/>
            <person name="Grimwood J."/>
            <person name="Chapman J.A."/>
            <person name="Shapiro H."/>
            <person name="Aerts A."/>
            <person name="Otillar R.P."/>
            <person name="Terry A.Y."/>
            <person name="Boore J.L."/>
            <person name="Simakov O."/>
            <person name="Marletaz F."/>
            <person name="Cho S.-J."/>
            <person name="Edsinger-Gonzales E."/>
            <person name="Havlak P."/>
            <person name="Kuo D.-H."/>
            <person name="Larsson T."/>
            <person name="Lv J."/>
            <person name="Arendt D."/>
            <person name="Savage R."/>
            <person name="Osoegawa K."/>
            <person name="de Jong P."/>
            <person name="Lindberg D.R."/>
            <person name="Seaver E.C."/>
            <person name="Weisblat D.A."/>
            <person name="Putnam N.H."/>
            <person name="Grigoriev I.V."/>
            <person name="Rokhsar D.S."/>
        </authorList>
    </citation>
    <scope>NUCLEOTIDE SEQUENCE</scope>
    <source>
        <strain evidence="5">I ESC-2004</strain>
    </source>
</reference>
<accession>R7V6H7</accession>
<evidence type="ECO:0000256" key="1">
    <source>
        <dbReference type="SAM" id="Phobius"/>
    </source>
</evidence>
<name>R7V6H7_CAPTE</name>
<keyword evidence="1" id="KW-0472">Membrane</keyword>
<feature type="transmembrane region" description="Helical" evidence="1">
    <location>
        <begin position="312"/>
        <end position="335"/>
    </location>
</feature>
<evidence type="ECO:0000259" key="2">
    <source>
        <dbReference type="Pfam" id="PF01822"/>
    </source>
</evidence>
<dbReference type="InterPro" id="IPR002889">
    <property type="entry name" value="WSC_carb-bd"/>
</dbReference>
<dbReference type="Pfam" id="PF01822">
    <property type="entry name" value="WSC"/>
    <property type="match status" value="1"/>
</dbReference>
<dbReference type="HOGENOM" id="CLU_732048_0_0_1"/>
<keyword evidence="5" id="KW-1185">Reference proteome</keyword>
<organism evidence="3">
    <name type="scientific">Capitella teleta</name>
    <name type="common">Polychaete worm</name>
    <dbReference type="NCBI Taxonomy" id="283909"/>
    <lineage>
        <taxon>Eukaryota</taxon>
        <taxon>Metazoa</taxon>
        <taxon>Spiralia</taxon>
        <taxon>Lophotrochozoa</taxon>
        <taxon>Annelida</taxon>
        <taxon>Polychaeta</taxon>
        <taxon>Sedentaria</taxon>
        <taxon>Scolecida</taxon>
        <taxon>Capitellidae</taxon>
        <taxon>Capitella</taxon>
    </lineage>
</organism>
<reference evidence="3 5" key="2">
    <citation type="journal article" date="2013" name="Nature">
        <title>Insights into bilaterian evolution from three spiralian genomes.</title>
        <authorList>
            <person name="Simakov O."/>
            <person name="Marletaz F."/>
            <person name="Cho S.J."/>
            <person name="Edsinger-Gonzales E."/>
            <person name="Havlak P."/>
            <person name="Hellsten U."/>
            <person name="Kuo D.H."/>
            <person name="Larsson T."/>
            <person name="Lv J."/>
            <person name="Arendt D."/>
            <person name="Savage R."/>
            <person name="Osoegawa K."/>
            <person name="de Jong P."/>
            <person name="Grimwood J."/>
            <person name="Chapman J.A."/>
            <person name="Shapiro H."/>
            <person name="Aerts A."/>
            <person name="Otillar R.P."/>
            <person name="Terry A.Y."/>
            <person name="Boore J.L."/>
            <person name="Grigoriev I.V."/>
            <person name="Lindberg D.R."/>
            <person name="Seaver E.C."/>
            <person name="Weisblat D.A."/>
            <person name="Putnam N.H."/>
            <person name="Rokhsar D.S."/>
        </authorList>
    </citation>
    <scope>NUCLEOTIDE SEQUENCE</scope>
    <source>
        <strain evidence="3 5">I ESC-2004</strain>
    </source>
</reference>
<protein>
    <recommendedName>
        <fullName evidence="2">WSC domain-containing protein</fullName>
    </recommendedName>
</protein>
<keyword evidence="1" id="KW-1133">Transmembrane helix</keyword>
<dbReference type="Proteomes" id="UP000014760">
    <property type="component" value="Unassembled WGS sequence"/>
</dbReference>
<evidence type="ECO:0000313" key="3">
    <source>
        <dbReference type="EMBL" id="ELU14468.1"/>
    </source>
</evidence>